<feature type="domain" description="Ribosome maturation factor RimP N-terminal" evidence="5">
    <location>
        <begin position="14"/>
        <end position="88"/>
    </location>
</feature>
<dbReference type="Proteomes" id="UP000635071">
    <property type="component" value="Unassembled WGS sequence"/>
</dbReference>
<dbReference type="CDD" id="cd01734">
    <property type="entry name" value="YlxS_C"/>
    <property type="match status" value="1"/>
</dbReference>
<dbReference type="HAMAP" id="MF_01077">
    <property type="entry name" value="RimP"/>
    <property type="match status" value="1"/>
</dbReference>
<gene>
    <name evidence="3" type="primary">rimP</name>
    <name evidence="7" type="ORF">GCM10011529_25730</name>
</gene>
<keyword evidence="8" id="KW-1185">Reference proteome</keyword>
<evidence type="ECO:0000256" key="2">
    <source>
        <dbReference type="ARBA" id="ARBA00022517"/>
    </source>
</evidence>
<name>A0A916ZXK9_9SPHN</name>
<reference evidence="7" key="1">
    <citation type="journal article" date="2014" name="Int. J. Syst. Evol. Microbiol.">
        <title>Complete genome sequence of Corynebacterium casei LMG S-19264T (=DSM 44701T), isolated from a smear-ripened cheese.</title>
        <authorList>
            <consortium name="US DOE Joint Genome Institute (JGI-PGF)"/>
            <person name="Walter F."/>
            <person name="Albersmeier A."/>
            <person name="Kalinowski J."/>
            <person name="Ruckert C."/>
        </authorList>
    </citation>
    <scope>NUCLEOTIDE SEQUENCE</scope>
    <source>
        <strain evidence="7">CGMCC 1.15519</strain>
    </source>
</reference>
<dbReference type="SUPFAM" id="SSF74942">
    <property type="entry name" value="YhbC-like, C-terminal domain"/>
    <property type="match status" value="1"/>
</dbReference>
<reference evidence="7" key="2">
    <citation type="submission" date="2020-09" db="EMBL/GenBank/DDBJ databases">
        <authorList>
            <person name="Sun Q."/>
            <person name="Zhou Y."/>
        </authorList>
    </citation>
    <scope>NUCLEOTIDE SEQUENCE</scope>
    <source>
        <strain evidence="7">CGMCC 1.15519</strain>
    </source>
</reference>
<dbReference type="RefSeq" id="WP_243450754.1">
    <property type="nucleotide sequence ID" value="NZ_BMJM01000010.1"/>
</dbReference>
<organism evidence="7 8">
    <name type="scientific">Sandarakinorhabdus glacialis</name>
    <dbReference type="NCBI Taxonomy" id="1614636"/>
    <lineage>
        <taxon>Bacteria</taxon>
        <taxon>Pseudomonadati</taxon>
        <taxon>Pseudomonadota</taxon>
        <taxon>Alphaproteobacteria</taxon>
        <taxon>Sphingomonadales</taxon>
        <taxon>Sphingosinicellaceae</taxon>
        <taxon>Sandarakinorhabdus</taxon>
    </lineage>
</organism>
<comment type="caution">
    <text evidence="7">The sequence shown here is derived from an EMBL/GenBank/DDBJ whole genome shotgun (WGS) entry which is preliminary data.</text>
</comment>
<evidence type="ECO:0000259" key="6">
    <source>
        <dbReference type="Pfam" id="PF17384"/>
    </source>
</evidence>
<comment type="subcellular location">
    <subcellularLocation>
        <location evidence="3">Cytoplasm</location>
    </subcellularLocation>
</comment>
<accession>A0A916ZXK9</accession>
<feature type="compositionally biased region" description="Low complexity" evidence="4">
    <location>
        <begin position="185"/>
        <end position="196"/>
    </location>
</feature>
<dbReference type="GO" id="GO:0000028">
    <property type="term" value="P:ribosomal small subunit assembly"/>
    <property type="evidence" value="ECO:0007669"/>
    <property type="project" value="TreeGrafter"/>
</dbReference>
<evidence type="ECO:0000256" key="4">
    <source>
        <dbReference type="SAM" id="MobiDB-lite"/>
    </source>
</evidence>
<dbReference type="InterPro" id="IPR028998">
    <property type="entry name" value="RimP_C"/>
</dbReference>
<keyword evidence="2 3" id="KW-0690">Ribosome biogenesis</keyword>
<protein>
    <recommendedName>
        <fullName evidence="3">Ribosome maturation factor RimP</fullName>
    </recommendedName>
</protein>
<dbReference type="PANTHER" id="PTHR33867">
    <property type="entry name" value="RIBOSOME MATURATION FACTOR RIMP"/>
    <property type="match status" value="1"/>
</dbReference>
<evidence type="ECO:0000256" key="3">
    <source>
        <dbReference type="HAMAP-Rule" id="MF_01077"/>
    </source>
</evidence>
<dbReference type="Pfam" id="PF17384">
    <property type="entry name" value="DUF150_C"/>
    <property type="match status" value="1"/>
</dbReference>
<proteinExistence type="inferred from homology"/>
<feature type="domain" description="Ribosome maturation factor RimP C-terminal" evidence="6">
    <location>
        <begin position="91"/>
        <end position="155"/>
    </location>
</feature>
<dbReference type="Pfam" id="PF02576">
    <property type="entry name" value="RimP_N"/>
    <property type="match status" value="1"/>
</dbReference>
<comment type="similarity">
    <text evidence="3">Belongs to the RimP family.</text>
</comment>
<evidence type="ECO:0000256" key="1">
    <source>
        <dbReference type="ARBA" id="ARBA00022490"/>
    </source>
</evidence>
<feature type="compositionally biased region" description="Acidic residues" evidence="4">
    <location>
        <begin position="169"/>
        <end position="184"/>
    </location>
</feature>
<dbReference type="AlphaFoldDB" id="A0A916ZXK9"/>
<evidence type="ECO:0000313" key="8">
    <source>
        <dbReference type="Proteomes" id="UP000635071"/>
    </source>
</evidence>
<dbReference type="InterPro" id="IPR035956">
    <property type="entry name" value="RimP_N_sf"/>
</dbReference>
<dbReference type="GO" id="GO:0005829">
    <property type="term" value="C:cytosol"/>
    <property type="evidence" value="ECO:0007669"/>
    <property type="project" value="TreeGrafter"/>
</dbReference>
<sequence length="196" mass="21196">MTDTNDLAAKLDAIIAPVVAELGFDLVRIQLMGKAGDMTLQIMAEDPKTGQLTLAECAAISRALDLPLEEADPIESEYALEVSSPGIDRPLTRRADWERWEGHEVRMKLDPVVDGRNRAHGVIGALKDDILTLDVKTIGPIAIPFAAIASAKLVLTPKLIAATRRIDSDDADEVIEEPEDENTDDNAASNDNTAED</sequence>
<keyword evidence="1 3" id="KW-0963">Cytoplasm</keyword>
<evidence type="ECO:0000259" key="5">
    <source>
        <dbReference type="Pfam" id="PF02576"/>
    </source>
</evidence>
<evidence type="ECO:0000313" key="7">
    <source>
        <dbReference type="EMBL" id="GGE18066.1"/>
    </source>
</evidence>
<dbReference type="InterPro" id="IPR036847">
    <property type="entry name" value="RimP_C_sf"/>
</dbReference>
<dbReference type="PANTHER" id="PTHR33867:SF1">
    <property type="entry name" value="RIBOSOME MATURATION FACTOR RIMP"/>
    <property type="match status" value="1"/>
</dbReference>
<dbReference type="SUPFAM" id="SSF75420">
    <property type="entry name" value="YhbC-like, N-terminal domain"/>
    <property type="match status" value="1"/>
</dbReference>
<dbReference type="EMBL" id="BMJM01000010">
    <property type="protein sequence ID" value="GGE18066.1"/>
    <property type="molecule type" value="Genomic_DNA"/>
</dbReference>
<dbReference type="Gene3D" id="3.30.300.70">
    <property type="entry name" value="RimP-like superfamily, N-terminal"/>
    <property type="match status" value="1"/>
</dbReference>
<dbReference type="GO" id="GO:0006412">
    <property type="term" value="P:translation"/>
    <property type="evidence" value="ECO:0007669"/>
    <property type="project" value="TreeGrafter"/>
</dbReference>
<comment type="function">
    <text evidence="3">Required for maturation of 30S ribosomal subunits.</text>
</comment>
<dbReference type="InterPro" id="IPR028989">
    <property type="entry name" value="RimP_N"/>
</dbReference>
<feature type="region of interest" description="Disordered" evidence="4">
    <location>
        <begin position="166"/>
        <end position="196"/>
    </location>
</feature>
<dbReference type="InterPro" id="IPR003728">
    <property type="entry name" value="Ribosome_maturation_RimP"/>
</dbReference>